<dbReference type="PANTHER" id="PTHR38108:SF1">
    <property type="entry name" value="UPF0319 PROTEIN YCCT"/>
    <property type="match status" value="1"/>
</dbReference>
<reference evidence="4 5" key="1">
    <citation type="submission" date="2018-09" db="EMBL/GenBank/DDBJ databases">
        <authorList>
            <person name="Wang F."/>
        </authorList>
    </citation>
    <scope>NUCLEOTIDE SEQUENCE [LARGE SCALE GENOMIC DNA]</scope>
    <source>
        <strain evidence="4 5">PLHSC7-2</strain>
    </source>
</reference>
<evidence type="ECO:0000313" key="5">
    <source>
        <dbReference type="Proteomes" id="UP000283255"/>
    </source>
</evidence>
<feature type="chain" id="PRO_5019415256" evidence="3">
    <location>
        <begin position="23"/>
        <end position="251"/>
    </location>
</feature>
<organism evidence="4 5">
    <name type="scientific">Motilimonas pumila</name>
    <dbReference type="NCBI Taxonomy" id="2303987"/>
    <lineage>
        <taxon>Bacteria</taxon>
        <taxon>Pseudomonadati</taxon>
        <taxon>Pseudomonadota</taxon>
        <taxon>Gammaproteobacteria</taxon>
        <taxon>Alteromonadales</taxon>
        <taxon>Alteromonadales genera incertae sedis</taxon>
        <taxon>Motilimonas</taxon>
    </lineage>
</organism>
<comment type="similarity">
    <text evidence="1">Belongs to the UPF0319 family.</text>
</comment>
<keyword evidence="5" id="KW-1185">Reference proteome</keyword>
<evidence type="ECO:0000313" key="4">
    <source>
        <dbReference type="EMBL" id="RJG42228.1"/>
    </source>
</evidence>
<dbReference type="Pfam" id="PF09829">
    <property type="entry name" value="DUF2057"/>
    <property type="match status" value="1"/>
</dbReference>
<keyword evidence="2 3" id="KW-0732">Signal</keyword>
<dbReference type="PANTHER" id="PTHR38108">
    <property type="entry name" value="UPF0319 PROTEIN YCCT"/>
    <property type="match status" value="1"/>
</dbReference>
<dbReference type="OrthoDB" id="7058190at2"/>
<dbReference type="EMBL" id="QZCH01000019">
    <property type="protein sequence ID" value="RJG42228.1"/>
    <property type="molecule type" value="Genomic_DNA"/>
</dbReference>
<dbReference type="RefSeq" id="WP_119911419.1">
    <property type="nucleotide sequence ID" value="NZ_QZCH01000019.1"/>
</dbReference>
<evidence type="ECO:0000256" key="3">
    <source>
        <dbReference type="SAM" id="SignalP"/>
    </source>
</evidence>
<gene>
    <name evidence="4" type="ORF">D1Z90_14080</name>
</gene>
<feature type="signal peptide" evidence="3">
    <location>
        <begin position="1"/>
        <end position="22"/>
    </location>
</feature>
<dbReference type="Proteomes" id="UP000283255">
    <property type="component" value="Unassembled WGS sequence"/>
</dbReference>
<protein>
    <submittedName>
        <fullName evidence="4">DUF2057 domain-containing protein</fullName>
    </submittedName>
</protein>
<name>A0A418YCN1_9GAMM</name>
<proteinExistence type="inferred from homology"/>
<accession>A0A418YCN1</accession>
<comment type="caution">
    <text evidence="4">The sequence shown here is derived from an EMBL/GenBank/DDBJ whole genome shotgun (WGS) entry which is preliminary data.</text>
</comment>
<evidence type="ECO:0000256" key="2">
    <source>
        <dbReference type="ARBA" id="ARBA00022729"/>
    </source>
</evidence>
<dbReference type="AlphaFoldDB" id="A0A418YCN1"/>
<reference evidence="4 5" key="2">
    <citation type="submission" date="2019-01" db="EMBL/GenBank/DDBJ databases">
        <title>Motilimonas pumilus sp. nov., isolated from the gut of sea cucumber (Apostichopus japonicus).</title>
        <authorList>
            <person name="Wang F.-Q."/>
            <person name="Ren L.-H."/>
            <person name="Lin Y.-W."/>
            <person name="Sun G.-H."/>
            <person name="Du Z.-J."/>
            <person name="Zhao J.-X."/>
            <person name="Liu X.-J."/>
            <person name="Liu L.-J."/>
        </authorList>
    </citation>
    <scope>NUCLEOTIDE SEQUENCE [LARGE SCALE GENOMIC DNA]</scope>
    <source>
        <strain evidence="4 5">PLHSC7-2</strain>
    </source>
</reference>
<evidence type="ECO:0000256" key="1">
    <source>
        <dbReference type="ARBA" id="ARBA00008490"/>
    </source>
</evidence>
<sequence length="251" mass="27191">MIIKNKWLLVSCLSWASWSVAAAEFSVPDNFEMLVVNGKGEGNMFYKNDGDVTLEDNKMQQVVVRFTAPRGVTNTEDMRGIAKSQPVVLTFDTSGHSKIAVVKPQLHTEKMVDKYAKKPVIKLINDQGQAVNFKQDMLLTPGMQLTRDYPKEVAIYNQSTGPAALAEIVAPQPVIATSSGQAMAATTATDTRQAVTTSGKAAAVTSASVAANNNKAEKTSQTESVSQLKANFSELSEQDKKAFIQWAIGQM</sequence>
<dbReference type="InterPro" id="IPR018635">
    <property type="entry name" value="UPF0319"/>
</dbReference>